<accession>A0A5J4SB30</accession>
<dbReference type="AlphaFoldDB" id="A0A5J4SB30"/>
<organism evidence="2">
    <name type="scientific">termite gut metagenome</name>
    <dbReference type="NCBI Taxonomy" id="433724"/>
    <lineage>
        <taxon>unclassified sequences</taxon>
        <taxon>metagenomes</taxon>
        <taxon>organismal metagenomes</taxon>
    </lineage>
</organism>
<name>A0A5J4SB30_9ZZZZ</name>
<sequence>MLFFDHAQLQREHEDLTLEIIPIDIKAIMNNVVADISLSRNDILYIPSIYDISEKKTLRIHGEVANPGTFVYTDNTTIEDLIIKAGGLLDAASSVKADITRRIRNPKTQTFVNTNLGVKLSFQARMNQER</sequence>
<protein>
    <recommendedName>
        <fullName evidence="1">Soluble ligand binding domain-containing protein</fullName>
    </recommendedName>
</protein>
<evidence type="ECO:0000259" key="1">
    <source>
        <dbReference type="Pfam" id="PF10531"/>
    </source>
</evidence>
<evidence type="ECO:0000313" key="2">
    <source>
        <dbReference type="EMBL" id="KAA6343359.1"/>
    </source>
</evidence>
<gene>
    <name evidence="2" type="ORF">EZS27_008950</name>
</gene>
<comment type="caution">
    <text evidence="2">The sequence shown here is derived from an EMBL/GenBank/DDBJ whole genome shotgun (WGS) entry which is preliminary data.</text>
</comment>
<dbReference type="Pfam" id="PF10531">
    <property type="entry name" value="SLBB"/>
    <property type="match status" value="1"/>
</dbReference>
<dbReference type="InterPro" id="IPR019554">
    <property type="entry name" value="Soluble_ligand-bd"/>
</dbReference>
<proteinExistence type="predicted"/>
<dbReference type="Gene3D" id="3.10.560.10">
    <property type="entry name" value="Outer membrane lipoprotein wza domain like"/>
    <property type="match status" value="1"/>
</dbReference>
<feature type="domain" description="Soluble ligand binding" evidence="1">
    <location>
        <begin position="59"/>
        <end position="101"/>
    </location>
</feature>
<reference evidence="2" key="1">
    <citation type="submission" date="2019-03" db="EMBL/GenBank/DDBJ databases">
        <title>Single cell metagenomics reveals metabolic interactions within the superorganism composed of flagellate Streblomastix strix and complex community of Bacteroidetes bacteria on its surface.</title>
        <authorList>
            <person name="Treitli S.C."/>
            <person name="Kolisko M."/>
            <person name="Husnik F."/>
            <person name="Keeling P."/>
            <person name="Hampl V."/>
        </authorList>
    </citation>
    <scope>NUCLEOTIDE SEQUENCE</scope>
    <source>
        <strain evidence="2">STM</strain>
    </source>
</reference>
<dbReference type="EMBL" id="SNRY01000274">
    <property type="protein sequence ID" value="KAA6343359.1"/>
    <property type="molecule type" value="Genomic_DNA"/>
</dbReference>